<organism evidence="11 12">
    <name type="scientific">Halosegnis marinus</name>
    <dbReference type="NCBI Taxonomy" id="3034023"/>
    <lineage>
        <taxon>Archaea</taxon>
        <taxon>Methanobacteriati</taxon>
        <taxon>Methanobacteriota</taxon>
        <taxon>Stenosarchaea group</taxon>
        <taxon>Halobacteria</taxon>
        <taxon>Halobacteriales</taxon>
        <taxon>Natronomonadaceae</taxon>
        <taxon>Halosegnis</taxon>
    </lineage>
</organism>
<dbReference type="InterPro" id="IPR045275">
    <property type="entry name" value="MscS_archaea/bacteria_type"/>
</dbReference>
<keyword evidence="12" id="KW-1185">Reference proteome</keyword>
<dbReference type="Pfam" id="PF21082">
    <property type="entry name" value="MS_channel_3rd"/>
    <property type="match status" value="1"/>
</dbReference>
<gene>
    <name evidence="11" type="ORF">ACFQJ4_09210</name>
</gene>
<evidence type="ECO:0000313" key="12">
    <source>
        <dbReference type="Proteomes" id="UP001596398"/>
    </source>
</evidence>
<keyword evidence="4 7" id="KW-0812">Transmembrane</keyword>
<dbReference type="InterPro" id="IPR023408">
    <property type="entry name" value="MscS_beta-dom_sf"/>
</dbReference>
<dbReference type="PANTHER" id="PTHR30221">
    <property type="entry name" value="SMALL-CONDUCTANCE MECHANOSENSITIVE CHANNEL"/>
    <property type="match status" value="1"/>
</dbReference>
<name>A0ABD5ZPM7_9EURY</name>
<feature type="transmembrane region" description="Helical" evidence="7">
    <location>
        <begin position="135"/>
        <end position="156"/>
    </location>
</feature>
<dbReference type="RefSeq" id="WP_276233620.1">
    <property type="nucleotide sequence ID" value="NZ_CP119802.1"/>
</dbReference>
<accession>A0ABD5ZPM7</accession>
<comment type="similarity">
    <text evidence="2">Belongs to the MscS (TC 1.A.23) family.</text>
</comment>
<dbReference type="Pfam" id="PF21088">
    <property type="entry name" value="MS_channel_1st"/>
    <property type="match status" value="1"/>
</dbReference>
<dbReference type="Gene3D" id="1.10.287.1260">
    <property type="match status" value="1"/>
</dbReference>
<evidence type="ECO:0000256" key="2">
    <source>
        <dbReference type="ARBA" id="ARBA00008017"/>
    </source>
</evidence>
<feature type="transmembrane region" description="Helical" evidence="7">
    <location>
        <begin position="162"/>
        <end position="178"/>
    </location>
</feature>
<evidence type="ECO:0000256" key="7">
    <source>
        <dbReference type="SAM" id="Phobius"/>
    </source>
</evidence>
<dbReference type="AlphaFoldDB" id="A0ABD5ZPM7"/>
<reference evidence="11 12" key="1">
    <citation type="journal article" date="2019" name="Int. J. Syst. Evol. Microbiol.">
        <title>The Global Catalogue of Microorganisms (GCM) 10K type strain sequencing project: providing services to taxonomists for standard genome sequencing and annotation.</title>
        <authorList>
            <consortium name="The Broad Institute Genomics Platform"/>
            <consortium name="The Broad Institute Genome Sequencing Center for Infectious Disease"/>
            <person name="Wu L."/>
            <person name="Ma J."/>
        </authorList>
    </citation>
    <scope>NUCLEOTIDE SEQUENCE [LARGE SCALE GENOMIC DNA]</scope>
    <source>
        <strain evidence="11 12">DT85</strain>
    </source>
</reference>
<proteinExistence type="inferred from homology"/>
<evidence type="ECO:0000256" key="5">
    <source>
        <dbReference type="ARBA" id="ARBA00022989"/>
    </source>
</evidence>
<dbReference type="GO" id="GO:0005886">
    <property type="term" value="C:plasma membrane"/>
    <property type="evidence" value="ECO:0007669"/>
    <property type="project" value="UniProtKB-SubCell"/>
</dbReference>
<feature type="transmembrane region" description="Helical" evidence="7">
    <location>
        <begin position="54"/>
        <end position="76"/>
    </location>
</feature>
<dbReference type="EMBL" id="JBHTAP010000001">
    <property type="protein sequence ID" value="MFC7235489.1"/>
    <property type="molecule type" value="Genomic_DNA"/>
</dbReference>
<dbReference type="InterPro" id="IPR049278">
    <property type="entry name" value="MS_channel_C"/>
</dbReference>
<dbReference type="InterPro" id="IPR011066">
    <property type="entry name" value="MscS_channel_C_sf"/>
</dbReference>
<evidence type="ECO:0000259" key="8">
    <source>
        <dbReference type="Pfam" id="PF00924"/>
    </source>
</evidence>
<dbReference type="InterPro" id="IPR010920">
    <property type="entry name" value="LSM_dom_sf"/>
</dbReference>
<keyword evidence="3" id="KW-1003">Cell membrane</keyword>
<dbReference type="InterPro" id="IPR011014">
    <property type="entry name" value="MscS_channel_TM-2"/>
</dbReference>
<dbReference type="InterPro" id="IPR006685">
    <property type="entry name" value="MscS_channel_2nd"/>
</dbReference>
<comment type="caution">
    <text evidence="11">The sequence shown here is derived from an EMBL/GenBank/DDBJ whole genome shotgun (WGS) entry which is preliminary data.</text>
</comment>
<feature type="transmembrane region" description="Helical" evidence="7">
    <location>
        <begin position="96"/>
        <end position="114"/>
    </location>
</feature>
<comment type="subcellular location">
    <subcellularLocation>
        <location evidence="1">Cell membrane</location>
        <topology evidence="1">Multi-pass membrane protein</topology>
    </subcellularLocation>
</comment>
<dbReference type="InterPro" id="IPR049142">
    <property type="entry name" value="MS_channel_1st"/>
</dbReference>
<dbReference type="GeneID" id="79267184"/>
<dbReference type="Gene3D" id="2.30.30.60">
    <property type="match status" value="1"/>
</dbReference>
<keyword evidence="5 7" id="KW-1133">Transmembrane helix</keyword>
<dbReference type="SUPFAM" id="SSF82689">
    <property type="entry name" value="Mechanosensitive channel protein MscS (YggB), C-terminal domain"/>
    <property type="match status" value="1"/>
</dbReference>
<dbReference type="Pfam" id="PF00924">
    <property type="entry name" value="MS_channel_2nd"/>
    <property type="match status" value="1"/>
</dbReference>
<evidence type="ECO:0000259" key="9">
    <source>
        <dbReference type="Pfam" id="PF21082"/>
    </source>
</evidence>
<dbReference type="Gene3D" id="3.30.70.100">
    <property type="match status" value="1"/>
</dbReference>
<dbReference type="PANTHER" id="PTHR30221:SF1">
    <property type="entry name" value="SMALL-CONDUCTANCE MECHANOSENSITIVE CHANNEL"/>
    <property type="match status" value="1"/>
</dbReference>
<dbReference type="SUPFAM" id="SSF50182">
    <property type="entry name" value="Sm-like ribonucleoproteins"/>
    <property type="match status" value="1"/>
</dbReference>
<dbReference type="SUPFAM" id="SSF82861">
    <property type="entry name" value="Mechanosensitive channel protein MscS (YggB), transmembrane region"/>
    <property type="match status" value="1"/>
</dbReference>
<evidence type="ECO:0000313" key="11">
    <source>
        <dbReference type="EMBL" id="MFC7235489.1"/>
    </source>
</evidence>
<evidence type="ECO:0000256" key="3">
    <source>
        <dbReference type="ARBA" id="ARBA00022475"/>
    </source>
</evidence>
<feature type="domain" description="Mechanosensitive ion channel MscS C-terminal" evidence="9">
    <location>
        <begin position="255"/>
        <end position="336"/>
    </location>
</feature>
<protein>
    <submittedName>
        <fullName evidence="11">Mechanosensitive ion channel family protein</fullName>
    </submittedName>
</protein>
<evidence type="ECO:0000256" key="1">
    <source>
        <dbReference type="ARBA" id="ARBA00004651"/>
    </source>
</evidence>
<feature type="domain" description="Mechanosensitive ion channel transmembrane helices 2/3" evidence="10">
    <location>
        <begin position="143"/>
        <end position="178"/>
    </location>
</feature>
<evidence type="ECO:0000256" key="6">
    <source>
        <dbReference type="ARBA" id="ARBA00023136"/>
    </source>
</evidence>
<feature type="transmembrane region" description="Helical" evidence="7">
    <location>
        <begin position="12"/>
        <end position="33"/>
    </location>
</feature>
<evidence type="ECO:0000259" key="10">
    <source>
        <dbReference type="Pfam" id="PF21088"/>
    </source>
</evidence>
<sequence>MVAGIEGALAGLPPWAALLVVVGGSLAVARLVQVGGDRVVKRVTKRIEGDVDDAVLGTLHPALYVTIALTGLYYALGPLSLSVVAVPAEVTTNLERTVLSAVVFVWAFTLVRLGRRVSTALTADREKAEGSVVPIFQNVWTAALIGLTAFALLRLWNYDVTPLLASAGIIGIVVGFAARDTIANLFGSIALFFDGTYKVGDWIVLESGDRGRVEDISIRSTVIRTRDDVLVTVPNSILNSAKVVNESTPRRKRRIRVPVGVAYGTDYDLLEETLLGVAAATKPVLDAPSARVRMRSFGDSAIEVELLCWVPDPVLRGRATHDLNVGIYRAFAEAGITVPFPQREVRLLGEGAATAAGADGAVPEAAGADDD</sequence>
<keyword evidence="6 7" id="KW-0472">Membrane</keyword>
<evidence type="ECO:0000256" key="4">
    <source>
        <dbReference type="ARBA" id="ARBA00022692"/>
    </source>
</evidence>
<feature type="domain" description="Mechanosensitive ion channel MscS" evidence="8">
    <location>
        <begin position="180"/>
        <end position="246"/>
    </location>
</feature>
<dbReference type="Proteomes" id="UP001596398">
    <property type="component" value="Unassembled WGS sequence"/>
</dbReference>